<reference evidence="2 3" key="1">
    <citation type="submission" date="2017-03" db="EMBL/GenBank/DDBJ databases">
        <title>wgs assembly of Dolosigranulum pigrum KPL CDC strains.</title>
        <authorList>
            <person name="Brugger S.D."/>
            <person name="Pettigrew M."/>
            <person name="Kong Y."/>
            <person name="Lemon K.P."/>
        </authorList>
    </citation>
    <scope>NUCLEOTIDE SEQUENCE [LARGE SCALE GENOMIC DNA]</scope>
    <source>
        <strain evidence="2 3">KPL1931_CDC4294-98</strain>
    </source>
</reference>
<dbReference type="Pfam" id="PF07556">
    <property type="entry name" value="DUF1538"/>
    <property type="match status" value="2"/>
</dbReference>
<protein>
    <recommendedName>
        <fullName evidence="4">DUF1538 domain-containing protein</fullName>
    </recommendedName>
</protein>
<dbReference type="Proteomes" id="UP000249099">
    <property type="component" value="Unassembled WGS sequence"/>
</dbReference>
<feature type="transmembrane region" description="Helical" evidence="1">
    <location>
        <begin position="12"/>
        <end position="30"/>
    </location>
</feature>
<feature type="transmembrane region" description="Helical" evidence="1">
    <location>
        <begin position="399"/>
        <end position="417"/>
    </location>
</feature>
<dbReference type="RefSeq" id="WP_112790619.1">
    <property type="nucleotide sequence ID" value="NZ_NAQV01000071.1"/>
</dbReference>
<sequence length="494" mass="52570">MNILTQKFREVLQAVIPTYILVLLIHFFIVDLPKEALLAFSVGTLFIMAGMTIFLTGVDLAITPIGEQMGKGIARSNKVSIVVIFGFVLGFLIAASEPSINVLGQEIAAVSGGAVNAMAIVGVVSVGLAIMIVIGLLRIVYDWSLIKILISAYSLVFMMAIFTSEEFISISFDASGATTGAITVPFVLAMASGVANLKKGTSQSNNDSFGLVAIASVGAIIAVMLFNLLMPIGELTGSLSIEVDGDTSLLTRYISVFIKQLQDVLMTIMPIVGLFYVYQKFKLKVPKRVLQKIWIGSIYVFAGLVIFLTGVNAGFMDIGRIIGHRIASEAMYVELAIVGAVMGVVTILAEPATNILTTQIEDVTSGAIKRRPILIALTSGVGIAIFLAVLRMLIPGLKLWHILLPGYAIAIGLMFIVPKIFVGMAFDAGGVATGPITATFILAFIQGAADTIPSASVMIEGFGMISMVALMPILTLQLLGFIYELKRQRTTSSA</sequence>
<dbReference type="InterPro" id="IPR011435">
    <property type="entry name" value="UmpAB"/>
</dbReference>
<accession>A0A328KG02</accession>
<keyword evidence="1" id="KW-0472">Membrane</keyword>
<feature type="transmembrane region" description="Helical" evidence="1">
    <location>
        <begin position="373"/>
        <end position="393"/>
    </location>
</feature>
<dbReference type="AlphaFoldDB" id="A0A328KG02"/>
<feature type="transmembrane region" description="Helical" evidence="1">
    <location>
        <begin position="144"/>
        <end position="162"/>
    </location>
</feature>
<name>A0A328KG02_9LACT</name>
<feature type="transmembrane region" description="Helical" evidence="1">
    <location>
        <begin position="289"/>
        <end position="311"/>
    </location>
</feature>
<gene>
    <name evidence="2" type="ORF">B8A44_09805</name>
</gene>
<dbReference type="EMBL" id="NAQV01000071">
    <property type="protein sequence ID" value="RAN61347.1"/>
    <property type="molecule type" value="Genomic_DNA"/>
</dbReference>
<keyword evidence="1" id="KW-1133">Transmembrane helix</keyword>
<feature type="transmembrane region" description="Helical" evidence="1">
    <location>
        <begin position="429"/>
        <end position="449"/>
    </location>
</feature>
<evidence type="ECO:0000313" key="2">
    <source>
        <dbReference type="EMBL" id="RAN61347.1"/>
    </source>
</evidence>
<evidence type="ECO:0008006" key="4">
    <source>
        <dbReference type="Google" id="ProtNLM"/>
    </source>
</evidence>
<evidence type="ECO:0000256" key="1">
    <source>
        <dbReference type="SAM" id="Phobius"/>
    </source>
</evidence>
<comment type="caution">
    <text evidence="2">The sequence shown here is derived from an EMBL/GenBank/DDBJ whole genome shotgun (WGS) entry which is preliminary data.</text>
</comment>
<feature type="transmembrane region" description="Helical" evidence="1">
    <location>
        <begin position="115"/>
        <end position="137"/>
    </location>
</feature>
<proteinExistence type="predicted"/>
<feature type="transmembrane region" description="Helical" evidence="1">
    <location>
        <begin position="174"/>
        <end position="197"/>
    </location>
</feature>
<feature type="transmembrane region" description="Helical" evidence="1">
    <location>
        <begin position="79"/>
        <end position="95"/>
    </location>
</feature>
<feature type="transmembrane region" description="Helical" evidence="1">
    <location>
        <begin position="461"/>
        <end position="483"/>
    </location>
</feature>
<evidence type="ECO:0000313" key="3">
    <source>
        <dbReference type="Proteomes" id="UP000249099"/>
    </source>
</evidence>
<feature type="transmembrane region" description="Helical" evidence="1">
    <location>
        <begin position="209"/>
        <end position="233"/>
    </location>
</feature>
<organism evidence="2 3">
    <name type="scientific">Dolosigranulum pigrum</name>
    <dbReference type="NCBI Taxonomy" id="29394"/>
    <lineage>
        <taxon>Bacteria</taxon>
        <taxon>Bacillati</taxon>
        <taxon>Bacillota</taxon>
        <taxon>Bacilli</taxon>
        <taxon>Lactobacillales</taxon>
        <taxon>Carnobacteriaceae</taxon>
        <taxon>Dolosigranulum</taxon>
    </lineage>
</organism>
<feature type="transmembrane region" description="Helical" evidence="1">
    <location>
        <begin position="253"/>
        <end position="277"/>
    </location>
</feature>
<feature type="transmembrane region" description="Helical" evidence="1">
    <location>
        <begin position="36"/>
        <end position="58"/>
    </location>
</feature>
<feature type="transmembrane region" description="Helical" evidence="1">
    <location>
        <begin position="331"/>
        <end position="352"/>
    </location>
</feature>
<keyword evidence="1" id="KW-0812">Transmembrane</keyword>